<dbReference type="GO" id="GO:0004252">
    <property type="term" value="F:serine-type endopeptidase activity"/>
    <property type="evidence" value="ECO:0007669"/>
    <property type="project" value="InterPro"/>
</dbReference>
<keyword evidence="2 5" id="KW-0378">Hydrolase</keyword>
<gene>
    <name evidence="5" type="primary">hhoB</name>
    <name evidence="5" type="ORF">R28058_27001</name>
</gene>
<dbReference type="EC" id="3.4.21.-" evidence="5"/>
<dbReference type="GO" id="GO:0006508">
    <property type="term" value="P:proteolysis"/>
    <property type="evidence" value="ECO:0007669"/>
    <property type="project" value="UniProtKB-KW"/>
</dbReference>
<name>A0A0C7R6S1_PARSO</name>
<dbReference type="SUPFAM" id="SSF50156">
    <property type="entry name" value="PDZ domain-like"/>
    <property type="match status" value="1"/>
</dbReference>
<dbReference type="InterPro" id="IPR001478">
    <property type="entry name" value="PDZ"/>
</dbReference>
<protein>
    <submittedName>
        <fullName evidence="5">Serine protease</fullName>
        <ecNumber evidence="5">3.4.21.-</ecNumber>
    </submittedName>
</protein>
<dbReference type="Gene3D" id="2.40.10.120">
    <property type="match status" value="1"/>
</dbReference>
<evidence type="ECO:0000313" key="6">
    <source>
        <dbReference type="Proteomes" id="UP000049127"/>
    </source>
</evidence>
<reference evidence="5 6" key="1">
    <citation type="submission" date="2015-01" db="EMBL/GenBank/DDBJ databases">
        <authorList>
            <person name="Aslett A.Martin."/>
            <person name="De Silva Nishadi"/>
        </authorList>
    </citation>
    <scope>NUCLEOTIDE SEQUENCE [LARGE SCALE GENOMIC DNA]</scope>
    <source>
        <strain evidence="5 6">R28058</strain>
    </source>
</reference>
<dbReference type="Proteomes" id="UP000049127">
    <property type="component" value="Unassembled WGS sequence"/>
</dbReference>
<keyword evidence="1 5" id="KW-0645">Protease</keyword>
<dbReference type="PROSITE" id="PS50106">
    <property type="entry name" value="PDZ"/>
    <property type="match status" value="1"/>
</dbReference>
<dbReference type="InterPro" id="IPR051201">
    <property type="entry name" value="Chloro_Bact_Ser_Proteases"/>
</dbReference>
<dbReference type="Gene3D" id="2.30.42.10">
    <property type="match status" value="1"/>
</dbReference>
<dbReference type="PANTHER" id="PTHR43343">
    <property type="entry name" value="PEPTIDASE S12"/>
    <property type="match status" value="1"/>
</dbReference>
<dbReference type="RefSeq" id="WP_055342983.1">
    <property type="nucleotide sequence ID" value="NZ_CEKZ01000022.1"/>
</dbReference>
<dbReference type="InterPro" id="IPR009003">
    <property type="entry name" value="Peptidase_S1_PA"/>
</dbReference>
<sequence length="363" mass="37744">MSENGKKTSISLIIIVSIISAMIGSFMTVFIFGDKLGSKNNNQSKQSIVVNDSGKAQNVYHAVTDKAMPSVVGITTTTIDTNNMFAIPQESQGVGTGFIVDSKGYILTNSHVVSDGKASDVNVLFNDGSTTKGKVLWNDPTIDLAIVKVDKTGLTVADLGNSDDVRTGDIAIAIGNPLGLEFQKSVTQGIISGLDRSIDTGKGSSMTGLIQTDASINPGNSGGPLLNDKGQVIGINTAKASGAEGLGFAIPINTAKPIVAQIIKDGKFEKVTLGIKGIDVKTFETATGTDLAADEGVYVAETLNNTSAQKSGIQAGDVIVKVGDNKITSMSDLNKALYKYSVGQSADISVNRGGKDMSIKVKF</sequence>
<evidence type="ECO:0000313" key="5">
    <source>
        <dbReference type="EMBL" id="CEQ04983.1"/>
    </source>
</evidence>
<dbReference type="InterPro" id="IPR001940">
    <property type="entry name" value="Peptidase_S1C"/>
</dbReference>
<dbReference type="AlphaFoldDB" id="A0A0C7R6S1"/>
<organism evidence="5 6">
    <name type="scientific">Paraclostridium sordellii</name>
    <name type="common">Clostridium sordellii</name>
    <dbReference type="NCBI Taxonomy" id="1505"/>
    <lineage>
        <taxon>Bacteria</taxon>
        <taxon>Bacillati</taxon>
        <taxon>Bacillota</taxon>
        <taxon>Clostridia</taxon>
        <taxon>Peptostreptococcales</taxon>
        <taxon>Peptostreptococcaceae</taxon>
        <taxon>Paraclostridium</taxon>
    </lineage>
</organism>
<dbReference type="Pfam" id="PF13180">
    <property type="entry name" value="PDZ_2"/>
    <property type="match status" value="1"/>
</dbReference>
<evidence type="ECO:0000256" key="2">
    <source>
        <dbReference type="ARBA" id="ARBA00022801"/>
    </source>
</evidence>
<keyword evidence="3" id="KW-0812">Transmembrane</keyword>
<keyword evidence="3" id="KW-0472">Membrane</keyword>
<evidence type="ECO:0000256" key="1">
    <source>
        <dbReference type="ARBA" id="ARBA00022670"/>
    </source>
</evidence>
<dbReference type="EMBL" id="CEKZ01000022">
    <property type="protein sequence ID" value="CEQ04983.1"/>
    <property type="molecule type" value="Genomic_DNA"/>
</dbReference>
<feature type="domain" description="PDZ" evidence="4">
    <location>
        <begin position="288"/>
        <end position="331"/>
    </location>
</feature>
<proteinExistence type="predicted"/>
<dbReference type="SUPFAM" id="SSF50494">
    <property type="entry name" value="Trypsin-like serine proteases"/>
    <property type="match status" value="1"/>
</dbReference>
<dbReference type="Pfam" id="PF13365">
    <property type="entry name" value="Trypsin_2"/>
    <property type="match status" value="1"/>
</dbReference>
<dbReference type="SMART" id="SM00228">
    <property type="entry name" value="PDZ"/>
    <property type="match status" value="1"/>
</dbReference>
<keyword evidence="3" id="KW-1133">Transmembrane helix</keyword>
<evidence type="ECO:0000256" key="3">
    <source>
        <dbReference type="SAM" id="Phobius"/>
    </source>
</evidence>
<feature type="transmembrane region" description="Helical" evidence="3">
    <location>
        <begin position="12"/>
        <end position="33"/>
    </location>
</feature>
<dbReference type="OrthoDB" id="9758917at2"/>
<dbReference type="PANTHER" id="PTHR43343:SF3">
    <property type="entry name" value="PROTEASE DO-LIKE 8, CHLOROPLASTIC"/>
    <property type="match status" value="1"/>
</dbReference>
<accession>A0A0C7R6S1</accession>
<evidence type="ECO:0000259" key="4">
    <source>
        <dbReference type="PROSITE" id="PS50106"/>
    </source>
</evidence>
<dbReference type="PRINTS" id="PR00834">
    <property type="entry name" value="PROTEASES2C"/>
</dbReference>
<dbReference type="InterPro" id="IPR036034">
    <property type="entry name" value="PDZ_sf"/>
</dbReference>